<organism evidence="1 2">
    <name type="scientific">Endocarpon pusillum</name>
    <dbReference type="NCBI Taxonomy" id="364733"/>
    <lineage>
        <taxon>Eukaryota</taxon>
        <taxon>Fungi</taxon>
        <taxon>Dikarya</taxon>
        <taxon>Ascomycota</taxon>
        <taxon>Pezizomycotina</taxon>
        <taxon>Eurotiomycetes</taxon>
        <taxon>Chaetothyriomycetidae</taxon>
        <taxon>Verrucariales</taxon>
        <taxon>Verrucariaceae</taxon>
        <taxon>Endocarpon</taxon>
    </lineage>
</organism>
<dbReference type="Proteomes" id="UP000606974">
    <property type="component" value="Unassembled WGS sequence"/>
</dbReference>
<accession>A0A8H7AHV3</accession>
<evidence type="ECO:0000313" key="1">
    <source>
        <dbReference type="EMBL" id="KAF7509400.1"/>
    </source>
</evidence>
<name>A0A8H7AHV3_9EURO</name>
<reference evidence="1" key="1">
    <citation type="submission" date="2020-02" db="EMBL/GenBank/DDBJ databases">
        <authorList>
            <person name="Palmer J.M."/>
        </authorList>
    </citation>
    <scope>NUCLEOTIDE SEQUENCE</scope>
    <source>
        <strain evidence="1">EPUS1.4</strain>
        <tissue evidence="1">Thallus</tissue>
    </source>
</reference>
<dbReference type="AlphaFoldDB" id="A0A8H7AHV3"/>
<dbReference type="OrthoDB" id="5372011at2759"/>
<sequence>MRLSDAVAVLQSPELLARTALRNGQSIPATRLAYEKLAAGIKEKEDGRGFRRDVTAAEDKFNPDWMKNEEKETMEQRRTVLASDVLVYGETMLASETAMMLYFTGFFKSEPASPVLC</sequence>
<comment type="caution">
    <text evidence="1">The sequence shown here is derived from an EMBL/GenBank/DDBJ whole genome shotgun (WGS) entry which is preliminary data.</text>
</comment>
<keyword evidence="2" id="KW-1185">Reference proteome</keyword>
<evidence type="ECO:0000313" key="2">
    <source>
        <dbReference type="Proteomes" id="UP000606974"/>
    </source>
</evidence>
<dbReference type="EMBL" id="JAACFV010000042">
    <property type="protein sequence ID" value="KAF7509400.1"/>
    <property type="molecule type" value="Genomic_DNA"/>
</dbReference>
<protein>
    <submittedName>
        <fullName evidence="1">Uncharacterized protein</fullName>
    </submittedName>
</protein>
<gene>
    <name evidence="1" type="ORF">GJ744_008123</name>
</gene>
<proteinExistence type="predicted"/>